<reference evidence="1 2" key="1">
    <citation type="journal article" date="2014" name="Genome Biol. Evol.">
        <title>The secreted proteins of Achlya hypogyna and Thraustotheca clavata identify the ancestral oomycete secretome and reveal gene acquisitions by horizontal gene transfer.</title>
        <authorList>
            <person name="Misner I."/>
            <person name="Blouin N."/>
            <person name="Leonard G."/>
            <person name="Richards T.A."/>
            <person name="Lane C.E."/>
        </authorList>
    </citation>
    <scope>NUCLEOTIDE SEQUENCE [LARGE SCALE GENOMIC DNA]</scope>
    <source>
        <strain evidence="1 2">ATCC 34112</strain>
    </source>
</reference>
<dbReference type="Proteomes" id="UP000243217">
    <property type="component" value="Unassembled WGS sequence"/>
</dbReference>
<comment type="caution">
    <text evidence="1">The sequence shown here is derived from an EMBL/GenBank/DDBJ whole genome shotgun (WGS) entry which is preliminary data.</text>
</comment>
<keyword evidence="2" id="KW-1185">Reference proteome</keyword>
<dbReference type="AlphaFoldDB" id="A0A1V9ZBA1"/>
<organism evidence="1 2">
    <name type="scientific">Thraustotheca clavata</name>
    <dbReference type="NCBI Taxonomy" id="74557"/>
    <lineage>
        <taxon>Eukaryota</taxon>
        <taxon>Sar</taxon>
        <taxon>Stramenopiles</taxon>
        <taxon>Oomycota</taxon>
        <taxon>Saprolegniomycetes</taxon>
        <taxon>Saprolegniales</taxon>
        <taxon>Achlyaceae</taxon>
        <taxon>Thraustotheca</taxon>
    </lineage>
</organism>
<sequence>MLSILREMILCEIHEPTLIFNQTQRLIWQWMLQNDLENVLKLLSNPKLIFAFPPNIFNQFKFQKYSNASGNQIETPSFKNVQRLEQYALEINLASDCKKKSKKKCKRVKTAT</sequence>
<gene>
    <name evidence="1" type="ORF">THRCLA_22170</name>
</gene>
<name>A0A1V9ZBA1_9STRA</name>
<dbReference type="EMBL" id="JNBS01002139">
    <property type="protein sequence ID" value="OQR95201.1"/>
    <property type="molecule type" value="Genomic_DNA"/>
</dbReference>
<evidence type="ECO:0000313" key="2">
    <source>
        <dbReference type="Proteomes" id="UP000243217"/>
    </source>
</evidence>
<proteinExistence type="predicted"/>
<evidence type="ECO:0000313" key="1">
    <source>
        <dbReference type="EMBL" id="OQR95201.1"/>
    </source>
</evidence>
<accession>A0A1V9ZBA1</accession>
<protein>
    <submittedName>
        <fullName evidence="1">Uncharacterized protein</fullName>
    </submittedName>
</protein>